<reference evidence="1" key="1">
    <citation type="journal article" date="2014" name="Genome Announc.">
        <title>Draft genome sequence of Rhodosporidium toruloides CECT1137, an oleaginous yeast of biotechnological interest.</title>
        <authorList>
            <person name="Morin N."/>
            <person name="Calcas X."/>
            <person name="Devillers H."/>
            <person name="Durrens P."/>
            <person name="Sherman D.J."/>
            <person name="Nicaud J.-M."/>
            <person name="Neuveglise C."/>
        </authorList>
    </citation>
    <scope>NUCLEOTIDE SEQUENCE</scope>
    <source>
        <strain evidence="1">CECT1137</strain>
    </source>
</reference>
<proteinExistence type="predicted"/>
<organism evidence="1">
    <name type="scientific">Rhodotorula toruloides</name>
    <name type="common">Yeast</name>
    <name type="synonym">Rhodosporidium toruloides</name>
    <dbReference type="NCBI Taxonomy" id="5286"/>
    <lineage>
        <taxon>Eukaryota</taxon>
        <taxon>Fungi</taxon>
        <taxon>Dikarya</taxon>
        <taxon>Basidiomycota</taxon>
        <taxon>Pucciniomycotina</taxon>
        <taxon>Microbotryomycetes</taxon>
        <taxon>Sporidiobolales</taxon>
        <taxon>Sporidiobolaceae</taxon>
        <taxon>Rhodotorula</taxon>
    </lineage>
</organism>
<evidence type="ECO:0000313" key="1">
    <source>
        <dbReference type="EMBL" id="CDR46362.1"/>
    </source>
</evidence>
<name>A0A061BH99_RHOTO</name>
<dbReference type="EMBL" id="LK052947">
    <property type="protein sequence ID" value="CDR46362.1"/>
    <property type="molecule type" value="Genomic_DNA"/>
</dbReference>
<dbReference type="AlphaFoldDB" id="A0A061BH99"/>
<gene>
    <name evidence="1" type="ORF">RHTO0S_12e03686g</name>
</gene>
<dbReference type="OrthoDB" id="2528434at2759"/>
<protein>
    <submittedName>
        <fullName evidence="1">RHTO0S12e03686g1_1</fullName>
    </submittedName>
</protein>
<accession>A0A061BH99</accession>
<sequence length="412" mass="45911">MTADQLPVELVDFILAHAASSCTFPPHESPSNPAVPSPYTLLRSCALVSSVWRAAAQPRLFSFVRLHSLETQCPLLRETLAARDDLAHSVKTVRLEGDFDEVDDRGVSSVLARCTGLTTFVLEGRWLDLRILLDQVARQTLANLRIVLEPHAAWTIHPIRPLPTSLEDISISASALALFTDPHDARARGVSLPRPLTWLSDTTRYLTVTDSFDEDDWLDWAYLTLREPSDISLQWPCESLIGINASVGSKFAIEQLFPSSAPSVKRLPVIWHVAWQAFVDYMPPWRDFAPPPHPSLAQPHSHHLTALYILPLPYSPIPPHFLDELASRVGPNGDPSLEQLETVFLDKQWKVLFRGRAGLPGRSGRQVEIVFVGGVLNEEEVVVGGGVGKEDVGFPEEMKRWATMRRQDTRAP</sequence>